<dbReference type="AlphaFoldDB" id="A0AAD4GFC6"/>
<proteinExistence type="predicted"/>
<name>A0AAD4GFC6_BOLED</name>
<sequence>MANTFRQLRRTVVRAISDPESFISKRLDPNEGDSPARAQTRLADAGLLQDEVVDFSLQDVIDQTKSDMPLRLICTEDGKLYDRNAIEARFMVEHAPFFEPTALSSDPDTMIDAVQTSFAYVMFSHRWETGEPLYKDVEGSDVFSLPESSGTRKLQHFCRHARERGFRWAWSDTCCIDKNSTSELQKSIISMFMWYRKSALTIIYLGDVSDNSIEALKKSIWFLRGWTLQELIAPNRLLFFQSDWTLLITSDDLPIDNYKASSTFRKLITDITGIDDASLTHFDPASRTPTIRQRMSWAAHRKTTEIEDIAYCLMGIFDIHLPVMYGEGTSAFDRLQIEIMTKSDDPSLFDWTGKSSASNSLLAASPACFDPFAPPIVDPVPATMRLAQALHKVPFVEDIQRGIDELAMGLFNMQKRIGVNTQHPANYLAGAKIHCHGLEYAVLDVEETKAMSDAREAASARGEDLKMFQYHLLTESLHPVTVTLTEPIKTGFEYGRMQSKYLCVFRVWDQALAAGGSSEEDGNHPLRQPFVAHLLISKPGGIYRRIQVKERIVAKLMRSLELRMVVQLRTLVVE</sequence>
<dbReference type="Pfam" id="PF06985">
    <property type="entry name" value="HET"/>
    <property type="match status" value="1"/>
</dbReference>
<dbReference type="Proteomes" id="UP001194468">
    <property type="component" value="Unassembled WGS sequence"/>
</dbReference>
<comment type="caution">
    <text evidence="2">The sequence shown here is derived from an EMBL/GenBank/DDBJ whole genome shotgun (WGS) entry which is preliminary data.</text>
</comment>
<dbReference type="EMBL" id="WHUW01000012">
    <property type="protein sequence ID" value="KAF8440523.1"/>
    <property type="molecule type" value="Genomic_DNA"/>
</dbReference>
<evidence type="ECO:0000313" key="2">
    <source>
        <dbReference type="EMBL" id="KAF8440523.1"/>
    </source>
</evidence>
<reference evidence="2" key="1">
    <citation type="submission" date="2019-10" db="EMBL/GenBank/DDBJ databases">
        <authorList>
            <consortium name="DOE Joint Genome Institute"/>
            <person name="Kuo A."/>
            <person name="Miyauchi S."/>
            <person name="Kiss E."/>
            <person name="Drula E."/>
            <person name="Kohler A."/>
            <person name="Sanchez-Garcia M."/>
            <person name="Andreopoulos B."/>
            <person name="Barry K.W."/>
            <person name="Bonito G."/>
            <person name="Buee M."/>
            <person name="Carver A."/>
            <person name="Chen C."/>
            <person name="Cichocki N."/>
            <person name="Clum A."/>
            <person name="Culley D."/>
            <person name="Crous P.W."/>
            <person name="Fauchery L."/>
            <person name="Girlanda M."/>
            <person name="Hayes R."/>
            <person name="Keri Z."/>
            <person name="LaButti K."/>
            <person name="Lipzen A."/>
            <person name="Lombard V."/>
            <person name="Magnuson J."/>
            <person name="Maillard F."/>
            <person name="Morin E."/>
            <person name="Murat C."/>
            <person name="Nolan M."/>
            <person name="Ohm R."/>
            <person name="Pangilinan J."/>
            <person name="Pereira M."/>
            <person name="Perotto S."/>
            <person name="Peter M."/>
            <person name="Riley R."/>
            <person name="Sitrit Y."/>
            <person name="Stielow B."/>
            <person name="Szollosi G."/>
            <person name="Zifcakova L."/>
            <person name="Stursova M."/>
            <person name="Spatafora J.W."/>
            <person name="Tedersoo L."/>
            <person name="Vaario L.-M."/>
            <person name="Yamada A."/>
            <person name="Yan M."/>
            <person name="Wang P."/>
            <person name="Xu J."/>
            <person name="Bruns T."/>
            <person name="Baldrian P."/>
            <person name="Vilgalys R."/>
            <person name="Henrissat B."/>
            <person name="Grigoriev I.V."/>
            <person name="Hibbett D."/>
            <person name="Nagy L.G."/>
            <person name="Martin F.M."/>
        </authorList>
    </citation>
    <scope>NUCLEOTIDE SEQUENCE</scope>
    <source>
        <strain evidence="2">BED1</strain>
    </source>
</reference>
<organism evidence="2 3">
    <name type="scientific">Boletus edulis BED1</name>
    <dbReference type="NCBI Taxonomy" id="1328754"/>
    <lineage>
        <taxon>Eukaryota</taxon>
        <taxon>Fungi</taxon>
        <taxon>Dikarya</taxon>
        <taxon>Basidiomycota</taxon>
        <taxon>Agaricomycotina</taxon>
        <taxon>Agaricomycetes</taxon>
        <taxon>Agaricomycetidae</taxon>
        <taxon>Boletales</taxon>
        <taxon>Boletineae</taxon>
        <taxon>Boletaceae</taxon>
        <taxon>Boletoideae</taxon>
        <taxon>Boletus</taxon>
    </lineage>
</organism>
<dbReference type="PANTHER" id="PTHR10622">
    <property type="entry name" value="HET DOMAIN-CONTAINING PROTEIN"/>
    <property type="match status" value="1"/>
</dbReference>
<reference evidence="2" key="2">
    <citation type="journal article" date="2020" name="Nat. Commun.">
        <title>Large-scale genome sequencing of mycorrhizal fungi provides insights into the early evolution of symbiotic traits.</title>
        <authorList>
            <person name="Miyauchi S."/>
            <person name="Kiss E."/>
            <person name="Kuo A."/>
            <person name="Drula E."/>
            <person name="Kohler A."/>
            <person name="Sanchez-Garcia M."/>
            <person name="Morin E."/>
            <person name="Andreopoulos B."/>
            <person name="Barry K.W."/>
            <person name="Bonito G."/>
            <person name="Buee M."/>
            <person name="Carver A."/>
            <person name="Chen C."/>
            <person name="Cichocki N."/>
            <person name="Clum A."/>
            <person name="Culley D."/>
            <person name="Crous P.W."/>
            <person name="Fauchery L."/>
            <person name="Girlanda M."/>
            <person name="Hayes R.D."/>
            <person name="Keri Z."/>
            <person name="LaButti K."/>
            <person name="Lipzen A."/>
            <person name="Lombard V."/>
            <person name="Magnuson J."/>
            <person name="Maillard F."/>
            <person name="Murat C."/>
            <person name="Nolan M."/>
            <person name="Ohm R.A."/>
            <person name="Pangilinan J."/>
            <person name="Pereira M.F."/>
            <person name="Perotto S."/>
            <person name="Peter M."/>
            <person name="Pfister S."/>
            <person name="Riley R."/>
            <person name="Sitrit Y."/>
            <person name="Stielow J.B."/>
            <person name="Szollosi G."/>
            <person name="Zifcakova L."/>
            <person name="Stursova M."/>
            <person name="Spatafora J.W."/>
            <person name="Tedersoo L."/>
            <person name="Vaario L.M."/>
            <person name="Yamada A."/>
            <person name="Yan M."/>
            <person name="Wang P."/>
            <person name="Xu J."/>
            <person name="Bruns T."/>
            <person name="Baldrian P."/>
            <person name="Vilgalys R."/>
            <person name="Dunand C."/>
            <person name="Henrissat B."/>
            <person name="Grigoriev I.V."/>
            <person name="Hibbett D."/>
            <person name="Nagy L.G."/>
            <person name="Martin F.M."/>
        </authorList>
    </citation>
    <scope>NUCLEOTIDE SEQUENCE</scope>
    <source>
        <strain evidence="2">BED1</strain>
    </source>
</reference>
<keyword evidence="3" id="KW-1185">Reference proteome</keyword>
<feature type="domain" description="Heterokaryon incompatibility" evidence="1">
    <location>
        <begin position="120"/>
        <end position="212"/>
    </location>
</feature>
<dbReference type="PANTHER" id="PTHR10622:SF10">
    <property type="entry name" value="HET DOMAIN-CONTAINING PROTEIN"/>
    <property type="match status" value="1"/>
</dbReference>
<gene>
    <name evidence="2" type="ORF">L210DRAFT_3645658</name>
</gene>
<protein>
    <submittedName>
        <fullName evidence="2">Heterokaryon incompatibility protein-domain-containing protein</fullName>
    </submittedName>
</protein>
<dbReference type="InterPro" id="IPR010730">
    <property type="entry name" value="HET"/>
</dbReference>
<accession>A0AAD4GFC6</accession>
<evidence type="ECO:0000313" key="3">
    <source>
        <dbReference type="Proteomes" id="UP001194468"/>
    </source>
</evidence>
<evidence type="ECO:0000259" key="1">
    <source>
        <dbReference type="Pfam" id="PF06985"/>
    </source>
</evidence>